<evidence type="ECO:0000259" key="4">
    <source>
        <dbReference type="Pfam" id="PF24994"/>
    </source>
</evidence>
<protein>
    <recommendedName>
        <fullName evidence="7">DUF641 domain-containing protein</fullName>
    </recommendedName>
</protein>
<gene>
    <name evidence="5" type="ORF">MUK42_11732</name>
</gene>
<feature type="domain" description="GIL1/IRKI C-terminal" evidence="4">
    <location>
        <begin position="494"/>
        <end position="552"/>
    </location>
</feature>
<accession>A0A9E7KE52</accession>
<name>A0A9E7KE52_9LILI</name>
<sequence length="565" mass="62799">MSRLPTLPSSHLSASSHHRATVHISVSLFILAVDLDLLPVGALPRPLSPSLKRARGRREEEGDEEDRCEDSIFGVGFAVDVLPEDAMESTRVTPPPKLGTLARTFHKIRRLRRSATSSASGADVALGEDGYSIHKLKLSQSFSDHSSVLSEGGTDFCKVEYEKQLQQKLSSRDKETMESLLANLFASISAIKAAYAQLQMAQAPYDPDSIQSSDLAIVAELKRVSELKHSYFWNQSFLPYPPPMPQPALAAQIEEQRNLIKTYQITTNKLEADLKLKDSEILSLQAELIESQRSNQALESKLHPGLSLCALDDLQLSSLSPANFLAFLRFTFKAVTSFVKLMVKEMESAGWDVDAAASAIQPDVLLGKKLAVRTFAFQFYVCHKMFSGFHHPHYDLAALGDRSTWGPRQFFDEFTELNRLGSNRKLSQQHQGIAKFLRAKCQALVHPKMESSFFGSLDQGAAVQDSVFFAGFAEMARRVWLLHCLFFSFEDRSVFQVRRGSRFSEVYMESVVEEEEEDDGEEVAAARFRPATVGFTVIPGFRVGGTLIPCKVCLASAASADDRRS</sequence>
<evidence type="ECO:0008006" key="7">
    <source>
        <dbReference type="Google" id="ProtNLM"/>
    </source>
</evidence>
<dbReference type="Pfam" id="PF24994">
    <property type="entry name" value="GIL1_IRKI_C"/>
    <property type="match status" value="1"/>
</dbReference>
<dbReference type="InterPro" id="IPR056813">
    <property type="entry name" value="GIL1_IRKI_C"/>
</dbReference>
<evidence type="ECO:0000313" key="6">
    <source>
        <dbReference type="Proteomes" id="UP001055439"/>
    </source>
</evidence>
<keyword evidence="1" id="KW-0175">Coiled coil</keyword>
<dbReference type="AlphaFoldDB" id="A0A9E7KE52"/>
<dbReference type="PANTHER" id="PTHR31161">
    <property type="entry name" value="PROTEIN GRAVITROPIC IN THE LIGHT 1"/>
    <property type="match status" value="1"/>
</dbReference>
<feature type="region of interest" description="Disordered" evidence="2">
    <location>
        <begin position="48"/>
        <end position="68"/>
    </location>
</feature>
<proteinExistence type="predicted"/>
<dbReference type="GO" id="GO:0009959">
    <property type="term" value="P:negative gravitropism"/>
    <property type="evidence" value="ECO:0007669"/>
    <property type="project" value="InterPro"/>
</dbReference>
<dbReference type="InterPro" id="IPR006943">
    <property type="entry name" value="DUF641_pln"/>
</dbReference>
<feature type="coiled-coil region" evidence="1">
    <location>
        <begin position="253"/>
        <end position="301"/>
    </location>
</feature>
<dbReference type="Proteomes" id="UP001055439">
    <property type="component" value="Chromosome 7"/>
</dbReference>
<dbReference type="InterPro" id="IPR040225">
    <property type="entry name" value="GIL1-like"/>
</dbReference>
<keyword evidence="6" id="KW-1185">Reference proteome</keyword>
<dbReference type="Pfam" id="PF04859">
    <property type="entry name" value="DUF641"/>
    <property type="match status" value="1"/>
</dbReference>
<dbReference type="EMBL" id="CP097509">
    <property type="protein sequence ID" value="URE14677.1"/>
    <property type="molecule type" value="Genomic_DNA"/>
</dbReference>
<reference evidence="5" key="1">
    <citation type="submission" date="2022-05" db="EMBL/GenBank/DDBJ databases">
        <title>The Musa troglodytarum L. genome provides insights into the mechanism of non-climacteric behaviour and enrichment of carotenoids.</title>
        <authorList>
            <person name="Wang J."/>
        </authorList>
    </citation>
    <scope>NUCLEOTIDE SEQUENCE</scope>
    <source>
        <tissue evidence="5">Leaf</tissue>
    </source>
</reference>
<organism evidence="5 6">
    <name type="scientific">Musa troglodytarum</name>
    <name type="common">fe'i banana</name>
    <dbReference type="NCBI Taxonomy" id="320322"/>
    <lineage>
        <taxon>Eukaryota</taxon>
        <taxon>Viridiplantae</taxon>
        <taxon>Streptophyta</taxon>
        <taxon>Embryophyta</taxon>
        <taxon>Tracheophyta</taxon>
        <taxon>Spermatophyta</taxon>
        <taxon>Magnoliopsida</taxon>
        <taxon>Liliopsida</taxon>
        <taxon>Zingiberales</taxon>
        <taxon>Musaceae</taxon>
        <taxon>Musa</taxon>
    </lineage>
</organism>
<feature type="domain" description="DUF641" evidence="3">
    <location>
        <begin position="174"/>
        <end position="301"/>
    </location>
</feature>
<evidence type="ECO:0000259" key="3">
    <source>
        <dbReference type="Pfam" id="PF04859"/>
    </source>
</evidence>
<evidence type="ECO:0000313" key="5">
    <source>
        <dbReference type="EMBL" id="URE14677.1"/>
    </source>
</evidence>
<evidence type="ECO:0000256" key="2">
    <source>
        <dbReference type="SAM" id="MobiDB-lite"/>
    </source>
</evidence>
<dbReference type="OrthoDB" id="774388at2759"/>
<dbReference type="GO" id="GO:0009639">
    <property type="term" value="P:response to red or far red light"/>
    <property type="evidence" value="ECO:0007669"/>
    <property type="project" value="InterPro"/>
</dbReference>
<evidence type="ECO:0000256" key="1">
    <source>
        <dbReference type="SAM" id="Coils"/>
    </source>
</evidence>